<dbReference type="EMBL" id="KL142370">
    <property type="protein sequence ID" value="KDR81782.1"/>
    <property type="molecule type" value="Genomic_DNA"/>
</dbReference>
<proteinExistence type="predicted"/>
<organism evidence="1 2">
    <name type="scientific">Galerina marginata (strain CBS 339.88)</name>
    <dbReference type="NCBI Taxonomy" id="685588"/>
    <lineage>
        <taxon>Eukaryota</taxon>
        <taxon>Fungi</taxon>
        <taxon>Dikarya</taxon>
        <taxon>Basidiomycota</taxon>
        <taxon>Agaricomycotina</taxon>
        <taxon>Agaricomycetes</taxon>
        <taxon>Agaricomycetidae</taxon>
        <taxon>Agaricales</taxon>
        <taxon>Agaricineae</taxon>
        <taxon>Strophariaceae</taxon>
        <taxon>Galerina</taxon>
    </lineage>
</organism>
<dbReference type="STRING" id="685588.A0A067THF3"/>
<dbReference type="HOGENOM" id="CLU_1678021_0_0_1"/>
<evidence type="ECO:0000313" key="1">
    <source>
        <dbReference type="EMBL" id="KDR81782.1"/>
    </source>
</evidence>
<name>A0A067THF3_GALM3</name>
<accession>A0A067THF3</accession>
<protein>
    <submittedName>
        <fullName evidence="1">Uncharacterized protein</fullName>
    </submittedName>
</protein>
<evidence type="ECO:0000313" key="2">
    <source>
        <dbReference type="Proteomes" id="UP000027222"/>
    </source>
</evidence>
<dbReference type="AlphaFoldDB" id="A0A067THF3"/>
<gene>
    <name evidence="1" type="ORF">GALMADRAFT_90103</name>
</gene>
<keyword evidence="2" id="KW-1185">Reference proteome</keyword>
<reference evidence="2" key="1">
    <citation type="journal article" date="2014" name="Proc. Natl. Acad. Sci. U.S.A.">
        <title>Extensive sampling of basidiomycete genomes demonstrates inadequacy of the white-rot/brown-rot paradigm for wood decay fungi.</title>
        <authorList>
            <person name="Riley R."/>
            <person name="Salamov A.A."/>
            <person name="Brown D.W."/>
            <person name="Nagy L.G."/>
            <person name="Floudas D."/>
            <person name="Held B.W."/>
            <person name="Levasseur A."/>
            <person name="Lombard V."/>
            <person name="Morin E."/>
            <person name="Otillar R."/>
            <person name="Lindquist E.A."/>
            <person name="Sun H."/>
            <person name="LaButti K.M."/>
            <person name="Schmutz J."/>
            <person name="Jabbour D."/>
            <person name="Luo H."/>
            <person name="Baker S.E."/>
            <person name="Pisabarro A.G."/>
            <person name="Walton J.D."/>
            <person name="Blanchette R.A."/>
            <person name="Henrissat B."/>
            <person name="Martin F."/>
            <person name="Cullen D."/>
            <person name="Hibbett D.S."/>
            <person name="Grigoriev I.V."/>
        </authorList>
    </citation>
    <scope>NUCLEOTIDE SEQUENCE [LARGE SCALE GENOMIC DNA]</scope>
    <source>
        <strain evidence="2">CBS 339.88</strain>
    </source>
</reference>
<dbReference type="Proteomes" id="UP000027222">
    <property type="component" value="Unassembled WGS sequence"/>
</dbReference>
<dbReference type="OrthoDB" id="3200438at2759"/>
<sequence length="157" mass="17322">MIMDSEDNTMNNRPERPQLALRTSPTLFQASDTVGNLHTQSATPSIPRHTYGTRYSEKIQASVIPPFINILQATPVHANAMHHPQPIGHDSGPNELMYSVPQPSTPPPSSPVPMAISPTISFSQVVSPMTSKRRVVFGPRANCEKCKAGERHFIHFE</sequence>